<comment type="caution">
    <text evidence="10">The sequence shown here is derived from an EMBL/GenBank/DDBJ whole genome shotgun (WGS) entry which is preliminary data.</text>
</comment>
<feature type="compositionally biased region" description="Basic and acidic residues" evidence="7">
    <location>
        <begin position="716"/>
        <end position="735"/>
    </location>
</feature>
<feature type="region of interest" description="Disordered" evidence="7">
    <location>
        <begin position="1340"/>
        <end position="1371"/>
    </location>
</feature>
<keyword evidence="4" id="KW-0963">Cytoplasm</keyword>
<feature type="compositionally biased region" description="Basic and acidic residues" evidence="7">
    <location>
        <begin position="315"/>
        <end position="324"/>
    </location>
</feature>
<feature type="compositionally biased region" description="Low complexity" evidence="7">
    <location>
        <begin position="92"/>
        <end position="108"/>
    </location>
</feature>
<sequence length="1371" mass="145570">MSNSLGSFLLAGLMQPLLGTIQNWTSKKRKEREDEFDDSTGGVCGLRPAAGGASGGRGLRRAAVSRVPSGCLLRQGGRIIPLDSAPEGGSGRANLAGLSAASRSGAPAAKRRRGSAGKRLKASSGGLQTSEGPENSAETALGLPANGQERQDAEAKTKRGKAPKRKLKKGPQKDAISELTGSENRMVPEQEALHERALQASERALLCAENGPRAALSVSASRLAGSSVPADVGGSSHVRSASTDGFLREAPGEAAARNGSAVSSAPPLLPSGPTLQKYGRPGSFATAAFPSVLSASSALSAPSSSFLLTRTTSDAGERERDLRRPQPASLPSSLDSQVNQRDDLPGSASLRLLAQPIDKPVPRSDISAADGGLRFAGDRGEGAAPNFQIGREADEKGSNSQLSRFLRPLSSLSAASSSTAASAKTCGTSRSASSACESFSCAPDAGAQEIVSSSMPSTGLREDGVKLTKNVWGLFGEGARLHGEETVDSCCAGHQLSAQNRDLACDVSRGGEDKENQALQDDDGCGESRERTEVFGHRVLRPLRSKNLHENYDALIDIVAFAKRRCERETMELLRKDVQILYYARGLHHPSHVKTFQRQHDHAQGSVAPAVPPSASASSSSLPSVTAALAAGAHPHSCPSWATREELRAAVRRQDELNPFTVFGEAPPELVLSEIYDQRHYTHVSAQTRASHPVISRLAATHSSGDATRAQDDEEERQHDLQKRQLQDSLRERTARREITPEEAKRLWMEAMEEFQRKRAERGAGRGRDAVSQAIQQELVKYGFARQLDVSVFRERLLPALEAWWKGQCDVELDWRHDPLTSEECVWYAEAMQALTDATEVMTVKQLCFCPTPPPYKPWSWTDSRFRLRQKTEARKRERALRQRRRSEEDRQGQVEREAALAAQDPWKVAQTPPASGFCQGADGRGCMSARKRSRARGRCAGEGIARQKSSEAKGVQEGAAGSAFLLTYGPGDEGRTLSHAALGREERLGLAGGGARGDNDASYDPLSEGSPITPQIRRGVGGQLVVITRRAGLSQEHASRGTGAEGPSGACDVTGDRESKRLKPSTAGGTTPASFFPTKVPSSFAPAVSSASSTSGTSTWHFSSAFLGAKSQGLMDSRDAGVANSASAAWAAAKHRGARAYHCNTPPKKTGMRSALERRAAATAAAAAAAVTSWTGSRPHMSPDTAIRMSPGFFSNKTLPATQWWPRSQAFKGSQLFSPFSTAVNGGKDAKAPSAFPGLSQEARALGQKLPAATGSGSRAGLASAAARPAEGLWTRMEQAAARQAGKSVYCRPLAAAPKARLSIGRVYGVRHDLGRAPYSYWSAFADSRNALRATGTLAGEGAEAAGPMRRRSKGRAEGGQTNEGSCGRL</sequence>
<keyword evidence="6" id="KW-0539">Nucleus</keyword>
<evidence type="ECO:0000256" key="4">
    <source>
        <dbReference type="ARBA" id="ARBA00022490"/>
    </source>
</evidence>
<feature type="region of interest" description="Disordered" evidence="7">
    <location>
        <begin position="701"/>
        <end position="735"/>
    </location>
</feature>
<dbReference type="InterPro" id="IPR005635">
    <property type="entry name" value="Inner_centromere_prot_ARK-bd"/>
</dbReference>
<feature type="domain" description="Inner centromere protein ARK-binding" evidence="9">
    <location>
        <begin position="636"/>
        <end position="675"/>
    </location>
</feature>
<dbReference type="GO" id="GO:0005634">
    <property type="term" value="C:nucleus"/>
    <property type="evidence" value="ECO:0007669"/>
    <property type="project" value="UniProtKB-SubCell"/>
</dbReference>
<feature type="region of interest" description="Disordered" evidence="7">
    <location>
        <begin position="79"/>
        <end position="187"/>
    </location>
</feature>
<keyword evidence="5" id="KW-0206">Cytoskeleton</keyword>
<protein>
    <recommendedName>
        <fullName evidence="9">Inner centromere protein ARK-binding domain-containing protein</fullName>
    </recommendedName>
</protein>
<evidence type="ECO:0000259" key="9">
    <source>
        <dbReference type="Pfam" id="PF03941"/>
    </source>
</evidence>
<feature type="region of interest" description="Disordered" evidence="7">
    <location>
        <begin position="26"/>
        <end position="61"/>
    </location>
</feature>
<evidence type="ECO:0000256" key="3">
    <source>
        <dbReference type="ARBA" id="ARBA00010042"/>
    </source>
</evidence>
<organism evidence="10 11">
    <name type="scientific">Besnoitia besnoiti</name>
    <name type="common">Apicomplexan protozoan</name>
    <dbReference type="NCBI Taxonomy" id="94643"/>
    <lineage>
        <taxon>Eukaryota</taxon>
        <taxon>Sar</taxon>
        <taxon>Alveolata</taxon>
        <taxon>Apicomplexa</taxon>
        <taxon>Conoidasida</taxon>
        <taxon>Coccidia</taxon>
        <taxon>Eucoccidiorida</taxon>
        <taxon>Eimeriorina</taxon>
        <taxon>Sarcocystidae</taxon>
        <taxon>Besnoitia</taxon>
    </lineage>
</organism>
<feature type="region of interest" description="Disordered" evidence="7">
    <location>
        <begin position="990"/>
        <end position="1017"/>
    </location>
</feature>
<dbReference type="OrthoDB" id="354847at2759"/>
<feature type="compositionally biased region" description="Polar residues" evidence="7">
    <location>
        <begin position="125"/>
        <end position="138"/>
    </location>
</feature>
<feature type="region of interest" description="Disordered" evidence="7">
    <location>
        <begin position="250"/>
        <end position="281"/>
    </location>
</feature>
<feature type="compositionally biased region" description="Basic residues" evidence="7">
    <location>
        <begin position="158"/>
        <end position="170"/>
    </location>
</feature>
<evidence type="ECO:0000256" key="5">
    <source>
        <dbReference type="ARBA" id="ARBA00023212"/>
    </source>
</evidence>
<feature type="signal peptide" evidence="8">
    <location>
        <begin position="1"/>
        <end position="19"/>
    </location>
</feature>
<gene>
    <name evidence="10" type="ORF">BESB_079290</name>
</gene>
<feature type="compositionally biased region" description="Polar residues" evidence="7">
    <location>
        <begin position="1361"/>
        <end position="1371"/>
    </location>
</feature>
<accession>A0A2A9MDF1</accession>
<evidence type="ECO:0000313" key="11">
    <source>
        <dbReference type="Proteomes" id="UP000224006"/>
    </source>
</evidence>
<feature type="compositionally biased region" description="Basic residues" evidence="7">
    <location>
        <begin position="109"/>
        <end position="121"/>
    </location>
</feature>
<feature type="region of interest" description="Disordered" evidence="7">
    <location>
        <begin position="509"/>
        <end position="528"/>
    </location>
</feature>
<dbReference type="Pfam" id="PF03941">
    <property type="entry name" value="INCENP_ARK-bind"/>
    <property type="match status" value="1"/>
</dbReference>
<name>A0A2A9MDF1_BESBE</name>
<evidence type="ECO:0000313" key="10">
    <source>
        <dbReference type="EMBL" id="PFH33713.1"/>
    </source>
</evidence>
<keyword evidence="8" id="KW-0732">Signal</keyword>
<feature type="region of interest" description="Disordered" evidence="7">
    <location>
        <begin position="877"/>
        <end position="906"/>
    </location>
</feature>
<evidence type="ECO:0000256" key="7">
    <source>
        <dbReference type="SAM" id="MobiDB-lite"/>
    </source>
</evidence>
<dbReference type="Proteomes" id="UP000224006">
    <property type="component" value="Chromosome VII"/>
</dbReference>
<evidence type="ECO:0000256" key="8">
    <source>
        <dbReference type="SAM" id="SignalP"/>
    </source>
</evidence>
<feature type="region of interest" description="Disordered" evidence="7">
    <location>
        <begin position="597"/>
        <end position="620"/>
    </location>
</feature>
<proteinExistence type="inferred from homology"/>
<feature type="region of interest" description="Disordered" evidence="7">
    <location>
        <begin position="1036"/>
        <end position="1075"/>
    </location>
</feature>
<dbReference type="GeneID" id="40312856"/>
<feature type="chain" id="PRO_5012247799" description="Inner centromere protein ARK-binding domain-containing protein" evidence="8">
    <location>
        <begin position="20"/>
        <end position="1371"/>
    </location>
</feature>
<feature type="region of interest" description="Disordered" evidence="7">
    <location>
        <begin position="310"/>
        <end position="385"/>
    </location>
</feature>
<comment type="similarity">
    <text evidence="3">Belongs to the INCENP family.</text>
</comment>
<dbReference type="VEuPathDB" id="ToxoDB:BESB_079290"/>
<feature type="compositionally biased region" description="Basic and acidic residues" evidence="7">
    <location>
        <begin position="886"/>
        <end position="899"/>
    </location>
</feature>
<dbReference type="GO" id="GO:0005819">
    <property type="term" value="C:spindle"/>
    <property type="evidence" value="ECO:0007669"/>
    <property type="project" value="UniProtKB-SubCell"/>
</dbReference>
<reference evidence="10 11" key="1">
    <citation type="submission" date="2017-09" db="EMBL/GenBank/DDBJ databases">
        <title>Genome sequencing of Besnoitia besnoiti strain Bb-Ger1.</title>
        <authorList>
            <person name="Schares G."/>
            <person name="Venepally P."/>
            <person name="Lorenzi H.A."/>
        </authorList>
    </citation>
    <scope>NUCLEOTIDE SEQUENCE [LARGE SCALE GENOMIC DNA]</scope>
    <source>
        <strain evidence="10 11">Bb-Ger1</strain>
    </source>
</reference>
<evidence type="ECO:0000256" key="2">
    <source>
        <dbReference type="ARBA" id="ARBA00004186"/>
    </source>
</evidence>
<dbReference type="RefSeq" id="XP_029217722.1">
    <property type="nucleotide sequence ID" value="XM_029366291.1"/>
</dbReference>
<evidence type="ECO:0000256" key="6">
    <source>
        <dbReference type="ARBA" id="ARBA00023242"/>
    </source>
</evidence>
<comment type="subcellular location">
    <subcellularLocation>
        <location evidence="2">Cytoplasm</location>
        <location evidence="2">Cytoskeleton</location>
        <location evidence="2">Spindle</location>
    </subcellularLocation>
    <subcellularLocation>
        <location evidence="1">Nucleus</location>
    </subcellularLocation>
</comment>
<feature type="compositionally biased region" description="Polar residues" evidence="7">
    <location>
        <begin position="329"/>
        <end position="339"/>
    </location>
</feature>
<dbReference type="KEGG" id="bbes:BESB_079290"/>
<feature type="compositionally biased region" description="Low complexity" evidence="7">
    <location>
        <begin position="606"/>
        <end position="620"/>
    </location>
</feature>
<evidence type="ECO:0000256" key="1">
    <source>
        <dbReference type="ARBA" id="ARBA00004123"/>
    </source>
</evidence>
<dbReference type="EMBL" id="NWUJ01000008">
    <property type="protein sequence ID" value="PFH33713.1"/>
    <property type="molecule type" value="Genomic_DNA"/>
</dbReference>
<keyword evidence="11" id="KW-1185">Reference proteome</keyword>